<organism evidence="3 4">
    <name type="scientific">Rickenella mellea</name>
    <dbReference type="NCBI Taxonomy" id="50990"/>
    <lineage>
        <taxon>Eukaryota</taxon>
        <taxon>Fungi</taxon>
        <taxon>Dikarya</taxon>
        <taxon>Basidiomycota</taxon>
        <taxon>Agaricomycotina</taxon>
        <taxon>Agaricomycetes</taxon>
        <taxon>Hymenochaetales</taxon>
        <taxon>Rickenellaceae</taxon>
        <taxon>Rickenella</taxon>
    </lineage>
</organism>
<dbReference type="SUPFAM" id="SSF69318">
    <property type="entry name" value="Integrin alpha N-terminal domain"/>
    <property type="match status" value="1"/>
</dbReference>
<accession>A0A4Y7QGH0</accession>
<evidence type="ECO:0000259" key="1">
    <source>
        <dbReference type="Pfam" id="PF18637"/>
    </source>
</evidence>
<dbReference type="InterPro" id="IPR040887">
    <property type="entry name" value="AUDH_Cupin"/>
</dbReference>
<dbReference type="Pfam" id="PF18637">
    <property type="entry name" value="AUDH_Cupin"/>
    <property type="match status" value="1"/>
</dbReference>
<dbReference type="OrthoDB" id="5378718at2759"/>
<reference evidence="3 4" key="1">
    <citation type="submission" date="2018-06" db="EMBL/GenBank/DDBJ databases">
        <title>A transcriptomic atlas of mushroom development highlights an independent origin of complex multicellularity.</title>
        <authorList>
            <consortium name="DOE Joint Genome Institute"/>
            <person name="Krizsan K."/>
            <person name="Almasi E."/>
            <person name="Merenyi Z."/>
            <person name="Sahu N."/>
            <person name="Viragh M."/>
            <person name="Koszo T."/>
            <person name="Mondo S."/>
            <person name="Kiss B."/>
            <person name="Balint B."/>
            <person name="Kues U."/>
            <person name="Barry K."/>
            <person name="Hegedus J.C."/>
            <person name="Henrissat B."/>
            <person name="Johnson J."/>
            <person name="Lipzen A."/>
            <person name="Ohm R."/>
            <person name="Nagy I."/>
            <person name="Pangilinan J."/>
            <person name="Yan J."/>
            <person name="Xiong Y."/>
            <person name="Grigoriev I.V."/>
            <person name="Hibbett D.S."/>
            <person name="Nagy L.G."/>
        </authorList>
    </citation>
    <scope>NUCLEOTIDE SEQUENCE [LARGE SCALE GENOMIC DNA]</scope>
    <source>
        <strain evidence="3 4">SZMC22713</strain>
    </source>
</reference>
<protein>
    <submittedName>
        <fullName evidence="3">Uncharacterized protein</fullName>
    </submittedName>
</protein>
<dbReference type="AlphaFoldDB" id="A0A4Y7QGH0"/>
<dbReference type="InterPro" id="IPR054583">
    <property type="entry name" value="Beta-prop_AUDH"/>
</dbReference>
<keyword evidence="4" id="KW-1185">Reference proteome</keyword>
<dbReference type="Proteomes" id="UP000294933">
    <property type="component" value="Unassembled WGS sequence"/>
</dbReference>
<gene>
    <name evidence="3" type="ORF">BD410DRAFT_521178</name>
</gene>
<dbReference type="Gene3D" id="2.60.120.990">
    <property type="match status" value="1"/>
</dbReference>
<dbReference type="Pfam" id="PF22301">
    <property type="entry name" value="AUDH_beta_propeller"/>
    <property type="match status" value="1"/>
</dbReference>
<sequence>MESTRVSARSYPYFRKEIIDITSPHADATNHAPHELIAFPFRVKGKRKTDIIAFGLGIAKRGSDIILYQNPRNRDPTKSSNNVVREHAWERLSLNTLKYPVTCMLADVSPDNGCNDLIIIDEYGTSLESPDEYGGRVSWLENFTTDDGDWTRRDIGRSRGLNCLRVGHFTTTYSLQILAVAKSTNPKSPAPLVIFTRPNDVYKSRHWLATTALENEFTGVCDCLVVKASDGLDSVIVSSREGLTVVWYSDKRWYRKSISPSFPIGQGSPGQLVAGKTKTDDLAFIVSAEVINPAYHGNVLCVYIKDHGHLPNLPVEKIPWSRIVLDDFDSADEIGSNSSDIACADLDGDGTDEIIVAVSSQGTRAGIYYYVLVNGRFIKYKISNESTRKISIGRFADRSLDIAALPANSPSTLTLYFKYFLSSEIKLSIENSELIIHIPRTASLVNEAEIIDVCGRIHSLVLLPPNSFLSVPTDGTNAVKVLQGTLGWIDSHGVLIERTRDAGLPGCVTSLLVDSPEGYVRSGNDGAVFVRMRPSETTSDANLRAVNVVPQHFPCEVRDVEFVWGQAGKQPWCDLDETIELYHMPGFHINFDSADERGISQLAYMHLWTAAPGVSSSFRKHNISPSQLPCSTRVCLSNPTGGGGIGLSKSKSDAVPRADRTRRIILPAMHEHAPIWRAYNGMDVDRVGQVDVIQYPWHAWVAGKQEKLVGKAKWDVWAAYDFPPFMPDAQLHESFTQSCIIS</sequence>
<dbReference type="InterPro" id="IPR028994">
    <property type="entry name" value="Integrin_alpha_N"/>
</dbReference>
<evidence type="ECO:0000313" key="4">
    <source>
        <dbReference type="Proteomes" id="UP000294933"/>
    </source>
</evidence>
<dbReference type="EMBL" id="ML170161">
    <property type="protein sequence ID" value="TDL26436.1"/>
    <property type="molecule type" value="Genomic_DNA"/>
</dbReference>
<name>A0A4Y7QGH0_9AGAM</name>
<feature type="domain" description="Aldos-2-ulose dehydratase beta-propeller" evidence="2">
    <location>
        <begin position="134"/>
        <end position="306"/>
    </location>
</feature>
<feature type="domain" description="Aldos-2-ulose dehydratase/isomerase (AUDH) Cupin" evidence="1">
    <location>
        <begin position="425"/>
        <end position="723"/>
    </location>
</feature>
<evidence type="ECO:0000313" key="3">
    <source>
        <dbReference type="EMBL" id="TDL26436.1"/>
    </source>
</evidence>
<evidence type="ECO:0000259" key="2">
    <source>
        <dbReference type="Pfam" id="PF22301"/>
    </source>
</evidence>
<dbReference type="VEuPathDB" id="FungiDB:BD410DRAFT_521178"/>
<proteinExistence type="predicted"/>